<dbReference type="OrthoDB" id="5175804at2"/>
<keyword evidence="1" id="KW-0808">Transferase</keyword>
<dbReference type="GO" id="GO:0016740">
    <property type="term" value="F:transferase activity"/>
    <property type="evidence" value="ECO:0007669"/>
    <property type="project" value="UniProtKB-KW"/>
</dbReference>
<comment type="caution">
    <text evidence="1">The sequence shown here is derived from an EMBL/GenBank/DDBJ whole genome shotgun (WGS) entry which is preliminary data.</text>
</comment>
<dbReference type="GO" id="GO:0005975">
    <property type="term" value="P:carbohydrate metabolic process"/>
    <property type="evidence" value="ECO:0007669"/>
    <property type="project" value="InterPro"/>
</dbReference>
<evidence type="ECO:0000313" key="1">
    <source>
        <dbReference type="EMBL" id="TSD62536.1"/>
    </source>
</evidence>
<reference evidence="1 2" key="1">
    <citation type="submission" date="2019-07" db="EMBL/GenBank/DDBJ databases">
        <authorList>
            <person name="Zhao L.H."/>
        </authorList>
    </citation>
    <scope>NUCLEOTIDE SEQUENCE [LARGE SCALE GENOMIC DNA]</scope>
    <source>
        <strain evidence="1 2">Co35</strain>
    </source>
</reference>
<dbReference type="SUPFAM" id="SSF48208">
    <property type="entry name" value="Six-hairpin glycosidases"/>
    <property type="match status" value="1"/>
</dbReference>
<dbReference type="AlphaFoldDB" id="A0A554S879"/>
<dbReference type="Gene3D" id="1.50.10.10">
    <property type="match status" value="1"/>
</dbReference>
<evidence type="ECO:0000313" key="2">
    <source>
        <dbReference type="Proteomes" id="UP000316988"/>
    </source>
</evidence>
<accession>A0A554S879</accession>
<name>A0A554S879_9ACTN</name>
<dbReference type="EMBL" id="VLNT01000008">
    <property type="protein sequence ID" value="TSD62536.1"/>
    <property type="molecule type" value="Genomic_DNA"/>
</dbReference>
<dbReference type="Proteomes" id="UP000316988">
    <property type="component" value="Unassembled WGS sequence"/>
</dbReference>
<dbReference type="InterPro" id="IPR008928">
    <property type="entry name" value="6-hairpin_glycosidase_sf"/>
</dbReference>
<keyword evidence="2" id="KW-1185">Reference proteome</keyword>
<dbReference type="InterPro" id="IPR012341">
    <property type="entry name" value="6hp_glycosidase-like_sf"/>
</dbReference>
<organism evidence="1 2">
    <name type="scientific">Aeromicrobium piscarium</name>
    <dbReference type="NCBI Taxonomy" id="2590901"/>
    <lineage>
        <taxon>Bacteria</taxon>
        <taxon>Bacillati</taxon>
        <taxon>Actinomycetota</taxon>
        <taxon>Actinomycetes</taxon>
        <taxon>Propionibacteriales</taxon>
        <taxon>Nocardioidaceae</taxon>
        <taxon>Aeromicrobium</taxon>
    </lineage>
</organism>
<sequence>MTMPLPHVPGVLSAEQVGQTAGTIIEAQHPSGQIAWYPGGHSDPWDHVQAAMGLSAAGRRREAVAAFDWLAGAQRPDGSWATRYVDDTIEDAATDANFCAYIAAGVRHLWAMDPTGDLERFWAVIDRAMECVLSMRLPSGLVAWSRGEDGDLSDQALVTGNASIAFSLRCALDLARVWGHQRPDWELAVARIDHALRVHPDWFTPKPRHSMDWYYPVLGGSLMHEAAQERIDERWDEFVVPGLGARCVTVNPWVTGGESCELVLALEAMGRRDAALRVFSEMQHLRDDDGSYWTGLVYSDGVRWPVERTTWTSATVILAADALSAVTPAHDLFHPLRHVRTDWLVSCSCQESVR</sequence>
<protein>
    <submittedName>
        <fullName evidence="1">Prenyltransferase</fullName>
    </submittedName>
</protein>
<proteinExistence type="predicted"/>
<gene>
    <name evidence="1" type="ORF">FNM00_11300</name>
</gene>